<protein>
    <submittedName>
        <fullName evidence="4">D-isomer specific 2-hydroxyacid dehydrogenase, NAD-binding protein</fullName>
    </submittedName>
</protein>
<organism evidence="4">
    <name type="scientific">Chelativorans sp. (strain BNC1)</name>
    <dbReference type="NCBI Taxonomy" id="266779"/>
    <lineage>
        <taxon>Bacteria</taxon>
        <taxon>Pseudomonadati</taxon>
        <taxon>Pseudomonadota</taxon>
        <taxon>Alphaproteobacteria</taxon>
        <taxon>Hyphomicrobiales</taxon>
        <taxon>Phyllobacteriaceae</taxon>
        <taxon>Chelativorans</taxon>
    </lineage>
</organism>
<name>Q11AU8_CHESB</name>
<dbReference type="PANTHER" id="PTHR43333:SF1">
    <property type="entry name" value="D-ISOMER SPECIFIC 2-HYDROXYACID DEHYDROGENASE NAD-BINDING DOMAIN-CONTAINING PROTEIN"/>
    <property type="match status" value="1"/>
</dbReference>
<dbReference type="GO" id="GO:0016616">
    <property type="term" value="F:oxidoreductase activity, acting on the CH-OH group of donors, NAD or NADP as acceptor"/>
    <property type="evidence" value="ECO:0007669"/>
    <property type="project" value="UniProtKB-ARBA"/>
</dbReference>
<dbReference type="HOGENOM" id="CLU_019796_1_0_5"/>
<dbReference type="Pfam" id="PF02826">
    <property type="entry name" value="2-Hacid_dh_C"/>
    <property type="match status" value="1"/>
</dbReference>
<dbReference type="EMBL" id="CP000391">
    <property type="protein sequence ID" value="ABG65477.1"/>
    <property type="molecule type" value="Genomic_DNA"/>
</dbReference>
<sequence length="332" mass="36581">MISRQIKKVLATVEYKGWHLERLKEIFAPAELIQISPDDDLGIERELRNVDVCVLKSDLDARFVAANQLKWIHCDHSGVNKSARPEVIARKDLIVTSSAGRAAPALAAHTFFFVLALTYDVPALVEAKKKHEWRKIAGFSDRRGPYGKTLGVIGLGYTGKEVIALGRAFGMRVLGYGRGSEQAKIAGLDQYFDGGAGETIDTLLKESDFVVLSVRLTNETYRLIGSRELALMKPSAYLINMARGNVIDEAALVQALHDGTIAGAGLDVFEQEPLPPNAPIWDAPNTVITHHQTAEMPDLVARSLDIIAENARRYRAGEKLLNQIKAQDVYTH</sequence>
<dbReference type="PANTHER" id="PTHR43333">
    <property type="entry name" value="2-HACID_DH_C DOMAIN-CONTAINING PROTEIN"/>
    <property type="match status" value="1"/>
</dbReference>
<dbReference type="Gene3D" id="3.40.50.720">
    <property type="entry name" value="NAD(P)-binding Rossmann-like Domain"/>
    <property type="match status" value="2"/>
</dbReference>
<dbReference type="InterPro" id="IPR029753">
    <property type="entry name" value="D-isomer_DH_CS"/>
</dbReference>
<geneLocation type="plasmid" evidence="4">
    <name>2</name>
</geneLocation>
<keyword evidence="2" id="KW-0520">NAD</keyword>
<dbReference type="AlphaFoldDB" id="Q11AU8"/>
<dbReference type="GO" id="GO:0051287">
    <property type="term" value="F:NAD binding"/>
    <property type="evidence" value="ECO:0007669"/>
    <property type="project" value="InterPro"/>
</dbReference>
<evidence type="ECO:0000256" key="1">
    <source>
        <dbReference type="ARBA" id="ARBA00023002"/>
    </source>
</evidence>
<dbReference type="InterPro" id="IPR036291">
    <property type="entry name" value="NAD(P)-bd_dom_sf"/>
</dbReference>
<accession>Q11AU8</accession>
<feature type="domain" description="D-isomer specific 2-hydroxyacid dehydrogenase NAD-binding" evidence="3">
    <location>
        <begin position="113"/>
        <end position="291"/>
    </location>
</feature>
<dbReference type="CDD" id="cd05300">
    <property type="entry name" value="2-Hacid_dh_1"/>
    <property type="match status" value="1"/>
</dbReference>
<dbReference type="SUPFAM" id="SSF52283">
    <property type="entry name" value="Formate/glycerate dehydrogenase catalytic domain-like"/>
    <property type="match status" value="1"/>
</dbReference>
<dbReference type="eggNOG" id="COG0111">
    <property type="taxonomic scope" value="Bacteria"/>
</dbReference>
<keyword evidence="1" id="KW-0560">Oxidoreductase</keyword>
<reference evidence="4" key="1">
    <citation type="submission" date="2006-06" db="EMBL/GenBank/DDBJ databases">
        <title>Complete sequence of Plasmid 2 of Chelativorans sp. BNC1.</title>
        <authorList>
            <consortium name="US DOE Joint Genome Institute"/>
            <person name="Copeland A."/>
            <person name="Lucas S."/>
            <person name="Lapidus A."/>
            <person name="Barry K."/>
            <person name="Detter J.C."/>
            <person name="Glavina del Rio T."/>
            <person name="Hammon N."/>
            <person name="Israni S."/>
            <person name="Dalin E."/>
            <person name="Tice H."/>
            <person name="Pitluck S."/>
            <person name="Chertkov O."/>
            <person name="Brettin T."/>
            <person name="Bruce D."/>
            <person name="Han C."/>
            <person name="Tapia R."/>
            <person name="Gilna P."/>
            <person name="Schmutz J."/>
            <person name="Larimer F."/>
            <person name="Land M."/>
            <person name="Hauser L."/>
            <person name="Kyrpides N."/>
            <person name="Mikhailova N."/>
            <person name="Richardson P."/>
        </authorList>
    </citation>
    <scope>NUCLEOTIDE SEQUENCE</scope>
    <source>
        <strain evidence="4">BNC1</strain>
        <plasmid evidence="4">2</plasmid>
    </source>
</reference>
<evidence type="ECO:0000259" key="3">
    <source>
        <dbReference type="Pfam" id="PF02826"/>
    </source>
</evidence>
<dbReference type="PROSITE" id="PS00671">
    <property type="entry name" value="D_2_HYDROXYACID_DH_3"/>
    <property type="match status" value="1"/>
</dbReference>
<proteinExistence type="predicted"/>
<dbReference type="KEGG" id="mes:Meso_4449"/>
<evidence type="ECO:0000256" key="2">
    <source>
        <dbReference type="ARBA" id="ARBA00023027"/>
    </source>
</evidence>
<keyword evidence="4" id="KW-0614">Plasmid</keyword>
<dbReference type="SUPFAM" id="SSF51735">
    <property type="entry name" value="NAD(P)-binding Rossmann-fold domains"/>
    <property type="match status" value="1"/>
</dbReference>
<dbReference type="InterPro" id="IPR006140">
    <property type="entry name" value="D-isomer_DH_NAD-bd"/>
</dbReference>
<gene>
    <name evidence="4" type="ordered locus">Meso_4449</name>
</gene>
<evidence type="ECO:0000313" key="4">
    <source>
        <dbReference type="EMBL" id="ABG65477.1"/>
    </source>
</evidence>